<dbReference type="CDD" id="cd22055">
    <property type="entry name" value="NAC_BTF3"/>
    <property type="match status" value="1"/>
</dbReference>
<dbReference type="FunFam" id="2.20.70.30:FF:000001">
    <property type="entry name" value="Transcription factor BTF3 homolog"/>
    <property type="match status" value="1"/>
</dbReference>
<keyword evidence="4" id="KW-1185">Reference proteome</keyword>
<comment type="caution">
    <text evidence="3">The sequence shown here is derived from an EMBL/GenBank/DDBJ whole genome shotgun (WGS) entry which is preliminary data.</text>
</comment>
<reference evidence="3" key="1">
    <citation type="journal article" date="2021" name="Mol. Ecol. Resour.">
        <title>Apolygus lucorum genome provides insights into omnivorousness and mesophyll feeding.</title>
        <authorList>
            <person name="Liu Y."/>
            <person name="Liu H."/>
            <person name="Wang H."/>
            <person name="Huang T."/>
            <person name="Liu B."/>
            <person name="Yang B."/>
            <person name="Yin L."/>
            <person name="Li B."/>
            <person name="Zhang Y."/>
            <person name="Zhang S."/>
            <person name="Jiang F."/>
            <person name="Zhang X."/>
            <person name="Ren Y."/>
            <person name="Wang B."/>
            <person name="Wang S."/>
            <person name="Lu Y."/>
            <person name="Wu K."/>
            <person name="Fan W."/>
            <person name="Wang G."/>
        </authorList>
    </citation>
    <scope>NUCLEOTIDE SEQUENCE</scope>
    <source>
        <strain evidence="3">12Hb</strain>
    </source>
</reference>
<comment type="similarity">
    <text evidence="1 2">Belongs to the NAC-beta family.</text>
</comment>
<evidence type="ECO:0000313" key="3">
    <source>
        <dbReference type="EMBL" id="KAF6209137.1"/>
    </source>
</evidence>
<gene>
    <name evidence="3" type="ORF">GE061_014881</name>
</gene>
<accession>A0A6A4J302</accession>
<dbReference type="Gene3D" id="2.20.70.30">
    <property type="entry name" value="Nascent polypeptide-associated complex domain"/>
    <property type="match status" value="1"/>
</dbReference>
<evidence type="ECO:0000256" key="2">
    <source>
        <dbReference type="RuleBase" id="RU361272"/>
    </source>
</evidence>
<dbReference type="AlphaFoldDB" id="A0A6A4J302"/>
<evidence type="ECO:0000313" key="4">
    <source>
        <dbReference type="Proteomes" id="UP000466442"/>
    </source>
</evidence>
<evidence type="ECO:0000256" key="1">
    <source>
        <dbReference type="ARBA" id="ARBA00005296"/>
    </source>
</evidence>
<dbReference type="PANTHER" id="PTHR10351">
    <property type="entry name" value="TRANSCRIPTION FACTOR BTF3 FAMILY MEMBER"/>
    <property type="match status" value="1"/>
</dbReference>
<dbReference type="InterPro" id="IPR039370">
    <property type="entry name" value="BTF3"/>
</dbReference>
<dbReference type="PROSITE" id="PS51151">
    <property type="entry name" value="NAC_AB"/>
    <property type="match status" value="1"/>
</dbReference>
<sequence>MNQEKLKKLQAQVRIGGKGTPRRKKKVLHATAATDDKKLQSSLKKLSVNTIPGIEEVNMIKDDGTVIHFNNPKAQASLAANTFAITGHGETKQITEMLPGILSQLGPEGLNQLKRLATSVAGGAGAGKAAIEEDDEVPDLAGTIIYFSLVIQTSSYGVILYTNIYSVGRMITCFQLEFLSVNSSEQPQIGFESTDVGVAWQVLLLPVLAVCGTPLLKEKDCCWVMGQQAD</sequence>
<name>A0A6A4J302_APOLU</name>
<proteinExistence type="inferred from homology"/>
<dbReference type="OrthoDB" id="8033832at2759"/>
<dbReference type="InterPro" id="IPR002715">
    <property type="entry name" value="Nas_poly-pep-assoc_cplx_dom"/>
</dbReference>
<dbReference type="InterPro" id="IPR038187">
    <property type="entry name" value="NAC_A/B_dom_sf"/>
</dbReference>
<dbReference type="Proteomes" id="UP000466442">
    <property type="component" value="Unassembled WGS sequence"/>
</dbReference>
<dbReference type="SMART" id="SM01407">
    <property type="entry name" value="NAC"/>
    <property type="match status" value="1"/>
</dbReference>
<organism evidence="3 4">
    <name type="scientific">Apolygus lucorum</name>
    <name type="common">Small green plant bug</name>
    <name type="synonym">Lygocoris lucorum</name>
    <dbReference type="NCBI Taxonomy" id="248454"/>
    <lineage>
        <taxon>Eukaryota</taxon>
        <taxon>Metazoa</taxon>
        <taxon>Ecdysozoa</taxon>
        <taxon>Arthropoda</taxon>
        <taxon>Hexapoda</taxon>
        <taxon>Insecta</taxon>
        <taxon>Pterygota</taxon>
        <taxon>Neoptera</taxon>
        <taxon>Paraneoptera</taxon>
        <taxon>Hemiptera</taxon>
        <taxon>Heteroptera</taxon>
        <taxon>Panheteroptera</taxon>
        <taxon>Cimicomorpha</taxon>
        <taxon>Miridae</taxon>
        <taxon>Mirini</taxon>
        <taxon>Apolygus</taxon>
    </lineage>
</organism>
<protein>
    <recommendedName>
        <fullName evidence="2">Transcription factor BTF3</fullName>
    </recommendedName>
</protein>
<dbReference type="Pfam" id="PF01849">
    <property type="entry name" value="NAC"/>
    <property type="match status" value="1"/>
</dbReference>
<dbReference type="EMBL" id="WIXP02000006">
    <property type="protein sequence ID" value="KAF6209137.1"/>
    <property type="molecule type" value="Genomic_DNA"/>
</dbReference>